<dbReference type="KEGG" id="rpm:RSPPHO_00152"/>
<dbReference type="PATRIC" id="fig|1150469.3.peg.199"/>
<gene>
    <name evidence="13" type="ORF">RSPPHO_00152</name>
</gene>
<evidence type="ECO:0000256" key="5">
    <source>
        <dbReference type="ARBA" id="ARBA00022692"/>
    </source>
</evidence>
<dbReference type="Gene3D" id="2.30.42.10">
    <property type="match status" value="1"/>
</dbReference>
<dbReference type="HOGENOM" id="CLU_025778_1_0_5"/>
<evidence type="ECO:0000256" key="7">
    <source>
        <dbReference type="ARBA" id="ARBA00022833"/>
    </source>
</evidence>
<name>H6SM95_PARPM</name>
<dbReference type="PROSITE" id="PS50106">
    <property type="entry name" value="PDZ"/>
    <property type="match status" value="1"/>
</dbReference>
<dbReference type="GO" id="GO:0006508">
    <property type="term" value="P:proteolysis"/>
    <property type="evidence" value="ECO:0007669"/>
    <property type="project" value="UniProtKB-KW"/>
</dbReference>
<dbReference type="PANTHER" id="PTHR42837:SF2">
    <property type="entry name" value="MEMBRANE METALLOPROTEASE ARASP2, CHLOROPLASTIC-RELATED"/>
    <property type="match status" value="1"/>
</dbReference>
<comment type="cofactor">
    <cofactor evidence="1 11">
        <name>Zn(2+)</name>
        <dbReference type="ChEBI" id="CHEBI:29105"/>
    </cofactor>
</comment>
<sequence>MREGSPARGLLFLSACSGAPPGGAETRAMPEIFHTVLAFLLVLTVVVFVHELGHFLVARWNGVRVEVFSIGMGPELLGYTDRHGTRWRLSLLPVGGYVRFFGDADESSGSAEVDLEAMTPEEKAVCFHHKRVGQRAAIVAAGPLANFAFAILVFAGLFMIHGQTRSVPVIDAVLAGSAAEAAGLKVGDRIVALNGKTVERFQDVQRRVALSDGKVMQVGLVRDGQPLRVEVQPRFVDNDDGLGNTVKMAQLGIQIKLSPGDVHRLGPVQALEQGVAQTWTLSADTLTYVGQMISGFRSASELGGPIRIALFSGQAAERGVADLIVFIALLSANLGLINLFPIPMLDGGHLMFYTIEALRGRPLTERIQEMGLKVGLALVVALMLFATWNDLGLKGLWG</sequence>
<comment type="similarity">
    <text evidence="3 11">Belongs to the peptidase M50B family.</text>
</comment>
<evidence type="ECO:0000256" key="9">
    <source>
        <dbReference type="ARBA" id="ARBA00023049"/>
    </source>
</evidence>
<dbReference type="InterPro" id="IPR001478">
    <property type="entry name" value="PDZ"/>
</dbReference>
<evidence type="ECO:0000313" key="14">
    <source>
        <dbReference type="Proteomes" id="UP000033220"/>
    </source>
</evidence>
<evidence type="ECO:0000256" key="10">
    <source>
        <dbReference type="ARBA" id="ARBA00023136"/>
    </source>
</evidence>
<organism evidence="13 14">
    <name type="scientific">Pararhodospirillum photometricum DSM 122</name>
    <dbReference type="NCBI Taxonomy" id="1150469"/>
    <lineage>
        <taxon>Bacteria</taxon>
        <taxon>Pseudomonadati</taxon>
        <taxon>Pseudomonadota</taxon>
        <taxon>Alphaproteobacteria</taxon>
        <taxon>Rhodospirillales</taxon>
        <taxon>Rhodospirillaceae</taxon>
        <taxon>Pararhodospirillum</taxon>
    </lineage>
</organism>
<keyword evidence="7 11" id="KW-0862">Zinc</keyword>
<feature type="transmembrane region" description="Helical" evidence="11">
    <location>
        <begin position="370"/>
        <end position="388"/>
    </location>
</feature>
<keyword evidence="4" id="KW-0645">Protease</keyword>
<dbReference type="GO" id="GO:0016020">
    <property type="term" value="C:membrane"/>
    <property type="evidence" value="ECO:0007669"/>
    <property type="project" value="UniProtKB-SubCell"/>
</dbReference>
<feature type="transmembrane region" description="Helical" evidence="11">
    <location>
        <begin position="137"/>
        <end position="160"/>
    </location>
</feature>
<evidence type="ECO:0000256" key="3">
    <source>
        <dbReference type="ARBA" id="ARBA00007931"/>
    </source>
</evidence>
<evidence type="ECO:0000256" key="2">
    <source>
        <dbReference type="ARBA" id="ARBA00004141"/>
    </source>
</evidence>
<accession>H6SM95</accession>
<dbReference type="InterPro" id="IPR004387">
    <property type="entry name" value="Pept_M50_Zn"/>
</dbReference>
<dbReference type="STRING" id="1150469.RSPPHO_00152"/>
<keyword evidence="10 11" id="KW-0472">Membrane</keyword>
<protein>
    <recommendedName>
        <fullName evidence="11">Zinc metalloprotease</fullName>
        <ecNumber evidence="11">3.4.24.-</ecNumber>
    </recommendedName>
</protein>
<evidence type="ECO:0000256" key="11">
    <source>
        <dbReference type="RuleBase" id="RU362031"/>
    </source>
</evidence>
<dbReference type="SUPFAM" id="SSF50156">
    <property type="entry name" value="PDZ domain-like"/>
    <property type="match status" value="1"/>
</dbReference>
<dbReference type="PANTHER" id="PTHR42837">
    <property type="entry name" value="REGULATOR OF SIGMA-E PROTEASE RSEP"/>
    <property type="match status" value="1"/>
</dbReference>
<keyword evidence="8 11" id="KW-1133">Transmembrane helix</keyword>
<evidence type="ECO:0000256" key="6">
    <source>
        <dbReference type="ARBA" id="ARBA00022801"/>
    </source>
</evidence>
<dbReference type="eggNOG" id="COG0750">
    <property type="taxonomic scope" value="Bacteria"/>
</dbReference>
<dbReference type="CDD" id="cd06163">
    <property type="entry name" value="S2P-M50_PDZ_RseP-like"/>
    <property type="match status" value="1"/>
</dbReference>
<evidence type="ECO:0000259" key="12">
    <source>
        <dbReference type="PROSITE" id="PS50106"/>
    </source>
</evidence>
<dbReference type="CDD" id="cd23081">
    <property type="entry name" value="cpPDZ_EcRseP-like"/>
    <property type="match status" value="1"/>
</dbReference>
<keyword evidence="6 11" id="KW-0378">Hydrolase</keyword>
<dbReference type="InterPro" id="IPR041489">
    <property type="entry name" value="PDZ_6"/>
</dbReference>
<dbReference type="EC" id="3.4.24.-" evidence="11"/>
<dbReference type="Pfam" id="PF02163">
    <property type="entry name" value="Peptidase_M50"/>
    <property type="match status" value="1"/>
</dbReference>
<dbReference type="InterPro" id="IPR008915">
    <property type="entry name" value="Peptidase_M50"/>
</dbReference>
<dbReference type="EMBL" id="HE663493">
    <property type="protein sequence ID" value="CCG06778.1"/>
    <property type="molecule type" value="Genomic_DNA"/>
</dbReference>
<feature type="domain" description="PDZ" evidence="12">
    <location>
        <begin position="156"/>
        <end position="199"/>
    </location>
</feature>
<comment type="subcellular location">
    <subcellularLocation>
        <location evidence="2">Membrane</location>
        <topology evidence="2">Multi-pass membrane protein</topology>
    </subcellularLocation>
</comment>
<evidence type="ECO:0000313" key="13">
    <source>
        <dbReference type="EMBL" id="CCG06778.1"/>
    </source>
</evidence>
<proteinExistence type="inferred from homology"/>
<evidence type="ECO:0000256" key="8">
    <source>
        <dbReference type="ARBA" id="ARBA00022989"/>
    </source>
</evidence>
<dbReference type="AlphaFoldDB" id="H6SM95"/>
<evidence type="ECO:0000256" key="1">
    <source>
        <dbReference type="ARBA" id="ARBA00001947"/>
    </source>
</evidence>
<dbReference type="GO" id="GO:0046872">
    <property type="term" value="F:metal ion binding"/>
    <property type="evidence" value="ECO:0007669"/>
    <property type="project" value="UniProtKB-KW"/>
</dbReference>
<keyword evidence="11" id="KW-0479">Metal-binding</keyword>
<feature type="transmembrane region" description="Helical" evidence="11">
    <location>
        <begin position="323"/>
        <end position="342"/>
    </location>
</feature>
<keyword evidence="9 11" id="KW-0482">Metalloprotease</keyword>
<feature type="transmembrane region" description="Helical" evidence="11">
    <location>
        <begin position="34"/>
        <end position="57"/>
    </location>
</feature>
<evidence type="ECO:0000256" key="4">
    <source>
        <dbReference type="ARBA" id="ARBA00022670"/>
    </source>
</evidence>
<keyword evidence="5 11" id="KW-0812">Transmembrane</keyword>
<dbReference type="InterPro" id="IPR036034">
    <property type="entry name" value="PDZ_sf"/>
</dbReference>
<dbReference type="Proteomes" id="UP000033220">
    <property type="component" value="Chromosome DSM 122"/>
</dbReference>
<keyword evidence="14" id="KW-1185">Reference proteome</keyword>
<dbReference type="SMART" id="SM00228">
    <property type="entry name" value="PDZ"/>
    <property type="match status" value="1"/>
</dbReference>
<reference evidence="13 14" key="1">
    <citation type="submission" date="2012-02" db="EMBL/GenBank/DDBJ databases">
        <title>Shotgun genome sequence of Phaeospirillum photometricum DSM 122.</title>
        <authorList>
            <person name="Duquesne K."/>
            <person name="Sturgis J."/>
        </authorList>
    </citation>
    <scope>NUCLEOTIDE SEQUENCE [LARGE SCALE GENOMIC DNA]</scope>
    <source>
        <strain evidence="14">DSM122</strain>
    </source>
</reference>
<dbReference type="Pfam" id="PF17820">
    <property type="entry name" value="PDZ_6"/>
    <property type="match status" value="1"/>
</dbReference>
<dbReference type="GO" id="GO:0004222">
    <property type="term" value="F:metalloendopeptidase activity"/>
    <property type="evidence" value="ECO:0007669"/>
    <property type="project" value="InterPro"/>
</dbReference>
<dbReference type="NCBIfam" id="TIGR00054">
    <property type="entry name" value="RIP metalloprotease RseP"/>
    <property type="match status" value="1"/>
</dbReference>